<name>A0AAV0UJ23_HYABA</name>
<keyword evidence="2" id="KW-1185">Reference proteome</keyword>
<comment type="caution">
    <text evidence="1">The sequence shown here is derived from an EMBL/GenBank/DDBJ whole genome shotgun (WGS) entry which is preliminary data.</text>
</comment>
<accession>A0AAV0UJ23</accession>
<evidence type="ECO:0000313" key="1">
    <source>
        <dbReference type="EMBL" id="CAI5735535.1"/>
    </source>
</evidence>
<gene>
    <name evidence="1" type="ORF">HBR001_LOCUS6521</name>
</gene>
<dbReference type="AlphaFoldDB" id="A0AAV0UJ23"/>
<sequence>MSRSRALDFLFEFDAPQTFMDLTAPLIPLPTATHDAWFDEVHPDHSRPSVELAREVADVVRRLQQQQEQKPHHVPRRKTVQPHDRIRNTANERTKKRCDASGVVHFGHLPTTARDRKPTNKRAEPELGRLKQDGQPAARAPVALVRRRQPLVDAGNRLNAGTTRTESSERTKRREVQEVVARHNKKFKATHTYEPPRHSVREVKQWERAMDKSYYALSAEERVQANKDIAIWKQRQKEKSI</sequence>
<dbReference type="EMBL" id="CANTFL010001264">
    <property type="protein sequence ID" value="CAI5735535.1"/>
    <property type="molecule type" value="Genomic_DNA"/>
</dbReference>
<protein>
    <submittedName>
        <fullName evidence="1">Uncharacterized protein</fullName>
    </submittedName>
</protein>
<evidence type="ECO:0000313" key="2">
    <source>
        <dbReference type="Proteomes" id="UP001162031"/>
    </source>
</evidence>
<proteinExistence type="predicted"/>
<dbReference type="Proteomes" id="UP001162031">
    <property type="component" value="Unassembled WGS sequence"/>
</dbReference>
<organism evidence="1 2">
    <name type="scientific">Hyaloperonospora brassicae</name>
    <name type="common">Brassica downy mildew</name>
    <name type="synonym">Peronospora brassicae</name>
    <dbReference type="NCBI Taxonomy" id="162125"/>
    <lineage>
        <taxon>Eukaryota</taxon>
        <taxon>Sar</taxon>
        <taxon>Stramenopiles</taxon>
        <taxon>Oomycota</taxon>
        <taxon>Peronosporomycetes</taxon>
        <taxon>Peronosporales</taxon>
        <taxon>Peronosporaceae</taxon>
        <taxon>Hyaloperonospora</taxon>
    </lineage>
</organism>
<reference evidence="1" key="1">
    <citation type="submission" date="2022-12" db="EMBL/GenBank/DDBJ databases">
        <authorList>
            <person name="Webb A."/>
        </authorList>
    </citation>
    <scope>NUCLEOTIDE SEQUENCE</scope>
    <source>
        <strain evidence="1">Hp1</strain>
    </source>
</reference>